<feature type="active site" description="Proton acceptor" evidence="4">
    <location>
        <position position="122"/>
    </location>
</feature>
<feature type="compositionally biased region" description="Gly residues" evidence="6">
    <location>
        <begin position="75"/>
        <end position="84"/>
    </location>
</feature>
<dbReference type="Gene3D" id="2.115.10.20">
    <property type="entry name" value="Glycosyl hydrolase domain, family 43"/>
    <property type="match status" value="1"/>
</dbReference>
<dbReference type="Pfam" id="PF17851">
    <property type="entry name" value="GH43_C2"/>
    <property type="match status" value="1"/>
</dbReference>
<dbReference type="InterPro" id="IPR023296">
    <property type="entry name" value="Glyco_hydro_beta-prop_sf"/>
</dbReference>
<dbReference type="InterPro" id="IPR013320">
    <property type="entry name" value="ConA-like_dom_sf"/>
</dbReference>
<keyword evidence="2" id="KW-0378">Hydrolase</keyword>
<feature type="domain" description="Beta-xylosidase C-terminal Concanavalin A-like" evidence="7">
    <location>
        <begin position="420"/>
        <end position="602"/>
    </location>
</feature>
<feature type="compositionally biased region" description="Low complexity" evidence="6">
    <location>
        <begin position="85"/>
        <end position="110"/>
    </location>
</feature>
<evidence type="ECO:0000313" key="8">
    <source>
        <dbReference type="EMBL" id="AUX42771.1"/>
    </source>
</evidence>
<evidence type="ECO:0000256" key="1">
    <source>
        <dbReference type="ARBA" id="ARBA00009865"/>
    </source>
</evidence>
<feature type="site" description="Important for catalytic activity, responsible for pKa modulation of the active site Glu and correct orientation of both the proton donor and substrate" evidence="5">
    <location>
        <position position="228"/>
    </location>
</feature>
<feature type="active site" description="Proton donor" evidence="4">
    <location>
        <position position="288"/>
    </location>
</feature>
<dbReference type="InterPro" id="IPR051795">
    <property type="entry name" value="Glycosyl_Hydrlase_43"/>
</dbReference>
<evidence type="ECO:0000256" key="5">
    <source>
        <dbReference type="PIRSR" id="PIRSR606710-2"/>
    </source>
</evidence>
<dbReference type="Pfam" id="PF04616">
    <property type="entry name" value="Glyco_hydro_43"/>
    <property type="match status" value="1"/>
</dbReference>
<protein>
    <recommendedName>
        <fullName evidence="7">Beta-xylosidase C-terminal Concanavalin A-like domain-containing protein</fullName>
    </recommendedName>
</protein>
<gene>
    <name evidence="8" type="ORF">SOCE26_042050</name>
</gene>
<dbReference type="AlphaFoldDB" id="A0A2L0ETZ7"/>
<sequence length="609" mass="62807">MDDYLHRLNSQDAVLRKAEPRRATFRLLAGALLSLAPLACGPDADPENTSGSGTASSTLSVGSAGGTGGIGGAGGTGGIGGAGGESASTTSAGGDPTSTSAGTGGSATPTYTNPVIPGDFADPSVLRVGNDYWATATSSEWGAPFPLLHSTDLVNWERVGSVFSELPSWATGNLWAPEISEDSGRYYVFYTARQRGGPLCVAAASAAAPEGPYEDHGPLTCMDVGSIDGFPIRDENGVRHLVWKEDGNSVGEPTPLWAQELSEDGTELLGTPVALFQNEPSWEANLVEGPYLMRRDGTFYTFYSGAGCCGKSCSYSLGVARATNLLGPWEKNPANPILAGNEVWKCPGHGSIVDDGGGRFFLLYHAYSVEDSVYVGRQGLLDEVVFGADGWPTINGGNGPSVSDDAPITPQAPWPAEIVDEFDGATLDPHWQWPVAAPPPDVSLDPGDGGWLVLPAMPPAPGIHLGAVVGRPTLRGDYEVTTEIAAPPDVQAGLAAYGDGDGAVGISVGGGSAAVFRLANGTSEVMGEVNATGGAQLRMTVANGHLFRFAIRADAAAAWEPLGGIVDAEAGPDLPPWDRGVRAALFASGPSGASARFASFRMTQPAHPR</sequence>
<dbReference type="InterPro" id="IPR006710">
    <property type="entry name" value="Glyco_hydro_43"/>
</dbReference>
<organism evidence="8 9">
    <name type="scientific">Sorangium cellulosum</name>
    <name type="common">Polyangium cellulosum</name>
    <dbReference type="NCBI Taxonomy" id="56"/>
    <lineage>
        <taxon>Bacteria</taxon>
        <taxon>Pseudomonadati</taxon>
        <taxon>Myxococcota</taxon>
        <taxon>Polyangia</taxon>
        <taxon>Polyangiales</taxon>
        <taxon>Polyangiaceae</taxon>
        <taxon>Sorangium</taxon>
    </lineage>
</organism>
<keyword evidence="3" id="KW-0326">Glycosidase</keyword>
<dbReference type="Gene3D" id="2.60.120.200">
    <property type="match status" value="1"/>
</dbReference>
<proteinExistence type="inferred from homology"/>
<accession>A0A2L0ETZ7</accession>
<dbReference type="CDD" id="cd08999">
    <property type="entry name" value="GH43_ABN-like"/>
    <property type="match status" value="1"/>
</dbReference>
<feature type="region of interest" description="Disordered" evidence="6">
    <location>
        <begin position="75"/>
        <end position="115"/>
    </location>
</feature>
<dbReference type="InterPro" id="IPR041542">
    <property type="entry name" value="GH43_C2"/>
</dbReference>
<evidence type="ECO:0000256" key="4">
    <source>
        <dbReference type="PIRSR" id="PIRSR606710-1"/>
    </source>
</evidence>
<evidence type="ECO:0000313" key="9">
    <source>
        <dbReference type="Proteomes" id="UP000238348"/>
    </source>
</evidence>
<evidence type="ECO:0000259" key="7">
    <source>
        <dbReference type="Pfam" id="PF17851"/>
    </source>
</evidence>
<dbReference type="EMBL" id="CP012673">
    <property type="protein sequence ID" value="AUX42771.1"/>
    <property type="molecule type" value="Genomic_DNA"/>
</dbReference>
<dbReference type="SUPFAM" id="SSF75005">
    <property type="entry name" value="Arabinanase/levansucrase/invertase"/>
    <property type="match status" value="1"/>
</dbReference>
<dbReference type="GO" id="GO:0004553">
    <property type="term" value="F:hydrolase activity, hydrolyzing O-glycosyl compounds"/>
    <property type="evidence" value="ECO:0007669"/>
    <property type="project" value="InterPro"/>
</dbReference>
<evidence type="ECO:0000256" key="2">
    <source>
        <dbReference type="ARBA" id="ARBA00022801"/>
    </source>
</evidence>
<reference evidence="8 9" key="1">
    <citation type="submission" date="2015-09" db="EMBL/GenBank/DDBJ databases">
        <title>Sorangium comparison.</title>
        <authorList>
            <person name="Zaburannyi N."/>
            <person name="Bunk B."/>
            <person name="Overmann J."/>
            <person name="Mueller R."/>
        </authorList>
    </citation>
    <scope>NUCLEOTIDE SEQUENCE [LARGE SCALE GENOMIC DNA]</scope>
    <source>
        <strain evidence="8 9">So ce26</strain>
    </source>
</reference>
<evidence type="ECO:0000256" key="3">
    <source>
        <dbReference type="ARBA" id="ARBA00023295"/>
    </source>
</evidence>
<dbReference type="PANTHER" id="PTHR42812:SF5">
    <property type="entry name" value="ENDO-ARABINASE"/>
    <property type="match status" value="1"/>
</dbReference>
<evidence type="ECO:0000256" key="6">
    <source>
        <dbReference type="SAM" id="MobiDB-lite"/>
    </source>
</evidence>
<dbReference type="GO" id="GO:0005975">
    <property type="term" value="P:carbohydrate metabolic process"/>
    <property type="evidence" value="ECO:0007669"/>
    <property type="project" value="InterPro"/>
</dbReference>
<dbReference type="SUPFAM" id="SSF49899">
    <property type="entry name" value="Concanavalin A-like lectins/glucanases"/>
    <property type="match status" value="1"/>
</dbReference>
<name>A0A2L0ETZ7_SORCE</name>
<comment type="similarity">
    <text evidence="1">Belongs to the glycosyl hydrolase 43 family.</text>
</comment>
<dbReference type="Proteomes" id="UP000238348">
    <property type="component" value="Chromosome"/>
</dbReference>
<dbReference type="PANTHER" id="PTHR42812">
    <property type="entry name" value="BETA-XYLOSIDASE"/>
    <property type="match status" value="1"/>
</dbReference>
<dbReference type="RefSeq" id="WP_104981533.1">
    <property type="nucleotide sequence ID" value="NZ_CP012673.1"/>
</dbReference>
<dbReference type="OrthoDB" id="9760116at2"/>